<proteinExistence type="inferred from homology"/>
<dbReference type="PANTHER" id="PTHR22950:SF458">
    <property type="entry name" value="SODIUM-COUPLED NEUTRAL AMINO ACID TRANSPORTER 11-RELATED"/>
    <property type="match status" value="1"/>
</dbReference>
<evidence type="ECO:0000313" key="11">
    <source>
        <dbReference type="Proteomes" id="UP000027586"/>
    </source>
</evidence>
<feature type="transmembrane region" description="Helical" evidence="8">
    <location>
        <begin position="214"/>
        <end position="235"/>
    </location>
</feature>
<evidence type="ECO:0000256" key="1">
    <source>
        <dbReference type="ARBA" id="ARBA00004141"/>
    </source>
</evidence>
<dbReference type="STRING" id="1263082.A0A068SBX1"/>
<feature type="transmembrane region" description="Helical" evidence="8">
    <location>
        <begin position="103"/>
        <end position="125"/>
    </location>
</feature>
<dbReference type="OrthoDB" id="28208at2759"/>
<keyword evidence="4 8" id="KW-0812">Transmembrane</keyword>
<feature type="transmembrane region" description="Helical" evidence="8">
    <location>
        <begin position="330"/>
        <end position="350"/>
    </location>
</feature>
<evidence type="ECO:0000256" key="3">
    <source>
        <dbReference type="ARBA" id="ARBA00022448"/>
    </source>
</evidence>
<dbReference type="GO" id="GO:0016020">
    <property type="term" value="C:membrane"/>
    <property type="evidence" value="ECO:0007669"/>
    <property type="project" value="UniProtKB-SubCell"/>
</dbReference>
<dbReference type="Proteomes" id="UP000027586">
    <property type="component" value="Unassembled WGS sequence"/>
</dbReference>
<gene>
    <name evidence="10" type="ORF">LCOR_09596.1</name>
</gene>
<keyword evidence="3" id="KW-0813">Transport</keyword>
<feature type="transmembrane region" description="Helical" evidence="8">
    <location>
        <begin position="449"/>
        <end position="471"/>
    </location>
</feature>
<comment type="similarity">
    <text evidence="2">Belongs to the amino acid/polyamine transporter 2 family.</text>
</comment>
<keyword evidence="11" id="KW-1185">Reference proteome</keyword>
<feature type="transmembrane region" description="Helical" evidence="8">
    <location>
        <begin position="356"/>
        <end position="379"/>
    </location>
</feature>
<evidence type="ECO:0000256" key="5">
    <source>
        <dbReference type="ARBA" id="ARBA00022970"/>
    </source>
</evidence>
<dbReference type="AlphaFoldDB" id="A0A068SBX1"/>
<feature type="transmembrane region" description="Helical" evidence="8">
    <location>
        <begin position="287"/>
        <end position="309"/>
    </location>
</feature>
<dbReference type="InterPro" id="IPR013057">
    <property type="entry name" value="AA_transpt_TM"/>
</dbReference>
<feature type="transmembrane region" description="Helical" evidence="8">
    <location>
        <begin position="59"/>
        <end position="82"/>
    </location>
</feature>
<comment type="subcellular location">
    <subcellularLocation>
        <location evidence="1">Membrane</location>
        <topology evidence="1">Multi-pass membrane protein</topology>
    </subcellularLocation>
</comment>
<feature type="transmembrane region" description="Helical" evidence="8">
    <location>
        <begin position="175"/>
        <end position="194"/>
    </location>
</feature>
<accession>A0A068SBX1</accession>
<comment type="caution">
    <text evidence="10">The sequence shown here is derived from an EMBL/GenBank/DDBJ whole genome shotgun (WGS) entry which is preliminary data.</text>
</comment>
<evidence type="ECO:0000259" key="9">
    <source>
        <dbReference type="Pfam" id="PF01490"/>
    </source>
</evidence>
<protein>
    <submittedName>
        <fullName evidence="10">Sodium-coupled neutral amino acid transporter 11-like</fullName>
    </submittedName>
</protein>
<feature type="transmembrane region" description="Helical" evidence="8">
    <location>
        <begin position="34"/>
        <end position="53"/>
    </location>
</feature>
<keyword evidence="6 8" id="KW-1133">Transmembrane helix</keyword>
<evidence type="ECO:0000313" key="10">
    <source>
        <dbReference type="EMBL" id="CDH58746.1"/>
    </source>
</evidence>
<feature type="transmembrane region" description="Helical" evidence="8">
    <location>
        <begin position="247"/>
        <end position="267"/>
    </location>
</feature>
<keyword evidence="5" id="KW-0029">Amino-acid transport</keyword>
<evidence type="ECO:0000256" key="2">
    <source>
        <dbReference type="ARBA" id="ARBA00008066"/>
    </source>
</evidence>
<sequence length="472" mass="51787">MSDYGSTRKRLSKAEQDLLQTHQPGFGTRTKTEVAFNLVNATVGAGIIGLPFAMAHMGFFLGIVTSIWVAVACQLGLYMLILAGKETGIYKFAPLVEHVMGRFGFHILNMMIVLQAGGACVSYFILIGDTLPLLFDRYLPQFPILSDRTFVVAIIGTCCILPLHLRRSIGSLAKWSMISVMCLPIVVFVIILRAPAYYTAPPEWTWVGSDASHALGIVAFSFACSQVAFNNFLTLKDQSPFSWCQSTALATGMSWTVSITFAIVGYTCFGDNVQPNLFMNFDSNDGMINIGRLLLAVTMIFTIPMGIFPTREAIHKTLGFETPSKQPNQWQHYTVTLVVFTTIMVLGMTIKSLGKVYSLAGGLAASTLAYLLPGICYLVTRWKSTDHPYYVTVQSARTIGNEERYLVIRSSDTIDSNSEVVVDDTSTAVDEELESIPCSAAKSMENPKIGCMDVVGVLLILWGFFVMFAALT</sequence>
<organism evidence="10 11">
    <name type="scientific">Lichtheimia corymbifera JMRC:FSU:9682</name>
    <dbReference type="NCBI Taxonomy" id="1263082"/>
    <lineage>
        <taxon>Eukaryota</taxon>
        <taxon>Fungi</taxon>
        <taxon>Fungi incertae sedis</taxon>
        <taxon>Mucoromycota</taxon>
        <taxon>Mucoromycotina</taxon>
        <taxon>Mucoromycetes</taxon>
        <taxon>Mucorales</taxon>
        <taxon>Lichtheimiaceae</taxon>
        <taxon>Lichtheimia</taxon>
    </lineage>
</organism>
<evidence type="ECO:0000256" key="6">
    <source>
        <dbReference type="ARBA" id="ARBA00022989"/>
    </source>
</evidence>
<dbReference type="PANTHER" id="PTHR22950">
    <property type="entry name" value="AMINO ACID TRANSPORTER"/>
    <property type="match status" value="1"/>
</dbReference>
<dbReference type="EMBL" id="CBTN010000060">
    <property type="protein sequence ID" value="CDH58746.1"/>
    <property type="molecule type" value="Genomic_DNA"/>
</dbReference>
<evidence type="ECO:0000256" key="7">
    <source>
        <dbReference type="ARBA" id="ARBA00023136"/>
    </source>
</evidence>
<reference evidence="10" key="1">
    <citation type="submission" date="2013-08" db="EMBL/GenBank/DDBJ databases">
        <title>Gene expansion shapes genome architecture in the human pathogen Lichtheimia corymbifera: an evolutionary genomics analysis in the ancient terrestrial Mucorales (Mucoromycotina).</title>
        <authorList>
            <person name="Schwartze V.U."/>
            <person name="Winter S."/>
            <person name="Shelest E."/>
            <person name="Marcet-Houben M."/>
            <person name="Horn F."/>
            <person name="Wehner S."/>
            <person name="Hoffmann K."/>
            <person name="Riege K."/>
            <person name="Sammeth M."/>
            <person name="Nowrousian M."/>
            <person name="Valiante V."/>
            <person name="Linde J."/>
            <person name="Jacobsen I.D."/>
            <person name="Marz M."/>
            <person name="Brakhage A.A."/>
            <person name="Gabaldon T."/>
            <person name="Bocker S."/>
            <person name="Voigt K."/>
        </authorList>
    </citation>
    <scope>NUCLEOTIDE SEQUENCE [LARGE SCALE GENOMIC DNA]</scope>
    <source>
        <strain evidence="10">FSU 9682</strain>
    </source>
</reference>
<feature type="transmembrane region" description="Helical" evidence="8">
    <location>
        <begin position="145"/>
        <end position="163"/>
    </location>
</feature>
<dbReference type="GO" id="GO:0015179">
    <property type="term" value="F:L-amino acid transmembrane transporter activity"/>
    <property type="evidence" value="ECO:0007669"/>
    <property type="project" value="TreeGrafter"/>
</dbReference>
<name>A0A068SBX1_9FUNG</name>
<keyword evidence="7 8" id="KW-0472">Membrane</keyword>
<feature type="domain" description="Amino acid transporter transmembrane" evidence="9">
    <location>
        <begin position="30"/>
        <end position="384"/>
    </location>
</feature>
<evidence type="ECO:0000256" key="4">
    <source>
        <dbReference type="ARBA" id="ARBA00022692"/>
    </source>
</evidence>
<evidence type="ECO:0000256" key="8">
    <source>
        <dbReference type="SAM" id="Phobius"/>
    </source>
</evidence>
<dbReference type="Pfam" id="PF01490">
    <property type="entry name" value="Aa_trans"/>
    <property type="match status" value="1"/>
</dbReference>
<dbReference type="VEuPathDB" id="FungiDB:LCOR_09596.1"/>